<feature type="compositionally biased region" description="Basic and acidic residues" evidence="1">
    <location>
        <begin position="159"/>
        <end position="178"/>
    </location>
</feature>
<dbReference type="InterPro" id="IPR003772">
    <property type="entry name" value="YceD"/>
</dbReference>
<evidence type="ECO:0000313" key="2">
    <source>
        <dbReference type="EMBL" id="GGF53024.1"/>
    </source>
</evidence>
<dbReference type="Proteomes" id="UP000640509">
    <property type="component" value="Unassembled WGS sequence"/>
</dbReference>
<gene>
    <name evidence="2" type="ORF">GCM10011402_01340</name>
</gene>
<sequence>MTAPANQPAHQPERLRVAHLNPRAPTPFSLVPDAERCAAIATELGIPALSRLSFAGEIRAEAGEAWVLTGRLRARVTQPCVVTLKPVKTALDEEVERHYSPHISTPEGDEVEMPDDTLEPLGQFIDLGAVMIEELALALPEYPRAEGVAFEAAPDEDAPDTRRPFADLDKLLRSRDTD</sequence>
<reference evidence="3" key="1">
    <citation type="journal article" date="2019" name="Int. J. Syst. Evol. Microbiol.">
        <title>The Global Catalogue of Microorganisms (GCM) 10K type strain sequencing project: providing services to taxonomists for standard genome sequencing and annotation.</title>
        <authorList>
            <consortium name="The Broad Institute Genomics Platform"/>
            <consortium name="The Broad Institute Genome Sequencing Center for Infectious Disease"/>
            <person name="Wu L."/>
            <person name="Ma J."/>
        </authorList>
    </citation>
    <scope>NUCLEOTIDE SEQUENCE [LARGE SCALE GENOMIC DNA]</scope>
    <source>
        <strain evidence="3">CGMCC 1.15419</strain>
    </source>
</reference>
<evidence type="ECO:0008006" key="4">
    <source>
        <dbReference type="Google" id="ProtNLM"/>
    </source>
</evidence>
<keyword evidence="3" id="KW-1185">Reference proteome</keyword>
<proteinExistence type="predicted"/>
<name>A0ABQ1VBZ6_9RHOB</name>
<comment type="caution">
    <text evidence="2">The sequence shown here is derived from an EMBL/GenBank/DDBJ whole genome shotgun (WGS) entry which is preliminary data.</text>
</comment>
<dbReference type="RefSeq" id="WP_188713615.1">
    <property type="nucleotide sequence ID" value="NZ_BMIV01000001.1"/>
</dbReference>
<dbReference type="EMBL" id="BMIV01000001">
    <property type="protein sequence ID" value="GGF53024.1"/>
    <property type="molecule type" value="Genomic_DNA"/>
</dbReference>
<protein>
    <recommendedName>
        <fullName evidence="4">DUF177 domain-containing protein</fullName>
    </recommendedName>
</protein>
<feature type="region of interest" description="Disordered" evidence="1">
    <location>
        <begin position="151"/>
        <end position="178"/>
    </location>
</feature>
<organism evidence="2 3">
    <name type="scientific">Paracoccus acridae</name>
    <dbReference type="NCBI Taxonomy" id="1795310"/>
    <lineage>
        <taxon>Bacteria</taxon>
        <taxon>Pseudomonadati</taxon>
        <taxon>Pseudomonadota</taxon>
        <taxon>Alphaproteobacteria</taxon>
        <taxon>Rhodobacterales</taxon>
        <taxon>Paracoccaceae</taxon>
        <taxon>Paracoccus</taxon>
    </lineage>
</organism>
<evidence type="ECO:0000256" key="1">
    <source>
        <dbReference type="SAM" id="MobiDB-lite"/>
    </source>
</evidence>
<accession>A0ABQ1VBZ6</accession>
<dbReference type="Pfam" id="PF02620">
    <property type="entry name" value="YceD"/>
    <property type="match status" value="1"/>
</dbReference>
<evidence type="ECO:0000313" key="3">
    <source>
        <dbReference type="Proteomes" id="UP000640509"/>
    </source>
</evidence>